<reference evidence="2" key="1">
    <citation type="submission" date="2021-11" db="EMBL/GenBank/DDBJ databases">
        <title>Vibrio ZSDE26 sp. nov. and Vibrio ZSDZ34 sp. nov., isolated from coastal seawater in Qingdao.</title>
        <authorList>
            <person name="Zhang P."/>
        </authorList>
    </citation>
    <scope>NUCLEOTIDE SEQUENCE</scope>
    <source>
        <strain evidence="2">ZSDE26</strain>
    </source>
</reference>
<feature type="signal peptide" evidence="1">
    <location>
        <begin position="1"/>
        <end position="23"/>
    </location>
</feature>
<dbReference type="PANTHER" id="PTHR43737">
    <property type="entry name" value="BLL7424 PROTEIN"/>
    <property type="match status" value="1"/>
</dbReference>
<keyword evidence="3" id="KW-1185">Reference proteome</keyword>
<dbReference type="AlphaFoldDB" id="A0A9X2BIR1"/>
<dbReference type="Proteomes" id="UP001139559">
    <property type="component" value="Unassembled WGS sequence"/>
</dbReference>
<dbReference type="EMBL" id="JAJHVV010000008">
    <property type="protein sequence ID" value="MCK6264410.1"/>
    <property type="molecule type" value="Genomic_DNA"/>
</dbReference>
<evidence type="ECO:0000313" key="2">
    <source>
        <dbReference type="EMBL" id="MCK6264410.1"/>
    </source>
</evidence>
<evidence type="ECO:0000256" key="1">
    <source>
        <dbReference type="SAM" id="SignalP"/>
    </source>
</evidence>
<dbReference type="RefSeq" id="WP_248009484.1">
    <property type="nucleotide sequence ID" value="NZ_JAJHVV010000008.1"/>
</dbReference>
<gene>
    <name evidence="2" type="ORF">KP803_14105</name>
</gene>
<dbReference type="InterPro" id="IPR014917">
    <property type="entry name" value="DUF1800"/>
</dbReference>
<keyword evidence="1" id="KW-0732">Signal</keyword>
<evidence type="ECO:0000313" key="3">
    <source>
        <dbReference type="Proteomes" id="UP001139559"/>
    </source>
</evidence>
<proteinExistence type="predicted"/>
<dbReference type="PANTHER" id="PTHR43737:SF1">
    <property type="entry name" value="DUF1501 DOMAIN-CONTAINING PROTEIN"/>
    <property type="match status" value="1"/>
</dbReference>
<feature type="chain" id="PRO_5040744575" evidence="1">
    <location>
        <begin position="24"/>
        <end position="656"/>
    </location>
</feature>
<name>A0A9X2BIR1_9VIBR</name>
<accession>A0A9X2BIR1</accession>
<sequence length="656" mass="73650">MNKWIAPSLCLSLAFTPFSSLFAQLLIDPDSSPPRGVVGEKYRWTIPHEYSGDGQLTWTTENLPDFIHVNGNGIFWAKPWVDRQPPSGSEGFYPDVTFTVTDGVETSTYGPFTWIIEPSETETENIVRPRIDRQIPAPSIPDVVFTDESDAARFLVQSTFGPKHNRDNSDPIYSPKGLLSLGFHSWFEEQLAYPASYHLPRYSDYAAEFDDNTEESRYRAWWEISLTADDQLRQRVAFALSQLLVVSEKDAILSQHPDLLASYYDLLVEHALGNYRDLLLDVSRHPAMGYYLTHLGSQRSDDINEVSPNDNFPREIMQLFTIGLDQLRADGSPFLDAHGQPYPTYTEQDVDELSRVLTGWHLVNNGNWDDVSDGEQSTLMVAYGDKHDTQSKVVMDFVFTEGATAEQDLEQAVNVLFYHPNTPTFVSYHLIQRLVKSNPSQEYTHRVANVFRNNGRGERGDLAQVVKAILADEEARNGEAYKAKEPILAVANVARAMGMRGESRGYFKDLDTKIIGQIPLGAPSVFNFYQSSDAPAGDISDADLVAPEFTILNSASFKDIGNVLYDIIKTNGSYDQPTAGESNKVDIEPCYSVGSRGKYEDLIVYLERTFLNAPINPDLEKAIFSFSESIGPHQSRNRCKGAVWMTVTSAEYLVQE</sequence>
<organism evidence="2 3">
    <name type="scientific">Vibrio amylolyticus</name>
    <dbReference type="NCBI Taxonomy" id="2847292"/>
    <lineage>
        <taxon>Bacteria</taxon>
        <taxon>Pseudomonadati</taxon>
        <taxon>Pseudomonadota</taxon>
        <taxon>Gammaproteobacteria</taxon>
        <taxon>Vibrionales</taxon>
        <taxon>Vibrionaceae</taxon>
        <taxon>Vibrio</taxon>
    </lineage>
</organism>
<comment type="caution">
    <text evidence="2">The sequence shown here is derived from an EMBL/GenBank/DDBJ whole genome shotgun (WGS) entry which is preliminary data.</text>
</comment>
<dbReference type="Pfam" id="PF08811">
    <property type="entry name" value="DUF1800"/>
    <property type="match status" value="1"/>
</dbReference>
<dbReference type="InterPro" id="IPR013783">
    <property type="entry name" value="Ig-like_fold"/>
</dbReference>
<dbReference type="Gene3D" id="2.60.40.10">
    <property type="entry name" value="Immunoglobulins"/>
    <property type="match status" value="1"/>
</dbReference>
<protein>
    <submittedName>
        <fullName evidence="2">DUF1800 domain-containing protein</fullName>
    </submittedName>
</protein>